<gene>
    <name evidence="2" type="ORF">C1I92_27785</name>
</gene>
<dbReference type="Proteomes" id="UP000248764">
    <property type="component" value="Unassembled WGS sequence"/>
</dbReference>
<keyword evidence="3" id="KW-1185">Reference proteome</keyword>
<organism evidence="2 3">
    <name type="scientific">Jiangella anatolica</name>
    <dbReference type="NCBI Taxonomy" id="2670374"/>
    <lineage>
        <taxon>Bacteria</taxon>
        <taxon>Bacillati</taxon>
        <taxon>Actinomycetota</taxon>
        <taxon>Actinomycetes</taxon>
        <taxon>Jiangellales</taxon>
        <taxon>Jiangellaceae</taxon>
        <taxon>Jiangella</taxon>
    </lineage>
</organism>
<evidence type="ECO:0000313" key="2">
    <source>
        <dbReference type="EMBL" id="PZF80086.1"/>
    </source>
</evidence>
<sequence>MRDYLWAAVPILLVASLWIYVGYAWGVMGNETFCEERSADVVSARRDLLPLDFTCEYADGSVYRYVPDAAKAAMYGALAGAVACFATATALGRRADATVGPGQP</sequence>
<accession>A0A2W2C2U2</accession>
<dbReference type="AlphaFoldDB" id="A0A2W2C2U2"/>
<reference evidence="2 3" key="1">
    <citation type="submission" date="2018-01" db="EMBL/GenBank/DDBJ databases">
        <title>Draft genome sequence of Jiangella sp. GTF31.</title>
        <authorList>
            <person name="Sahin N."/>
            <person name="Ay H."/>
            <person name="Saygin H."/>
        </authorList>
    </citation>
    <scope>NUCLEOTIDE SEQUENCE [LARGE SCALE GENOMIC DNA]</scope>
    <source>
        <strain evidence="2 3">GTF31</strain>
    </source>
</reference>
<comment type="caution">
    <text evidence="2">The sequence shown here is derived from an EMBL/GenBank/DDBJ whole genome shotgun (WGS) entry which is preliminary data.</text>
</comment>
<keyword evidence="1" id="KW-1133">Transmembrane helix</keyword>
<evidence type="ECO:0000313" key="3">
    <source>
        <dbReference type="Proteomes" id="UP000248764"/>
    </source>
</evidence>
<dbReference type="EMBL" id="POTW01000101">
    <property type="protein sequence ID" value="PZF80086.1"/>
    <property type="molecule type" value="Genomic_DNA"/>
</dbReference>
<keyword evidence="1" id="KW-0472">Membrane</keyword>
<feature type="transmembrane region" description="Helical" evidence="1">
    <location>
        <begin position="6"/>
        <end position="28"/>
    </location>
</feature>
<proteinExistence type="predicted"/>
<protein>
    <submittedName>
        <fullName evidence="2">Uncharacterized protein</fullName>
    </submittedName>
</protein>
<keyword evidence="1" id="KW-0812">Transmembrane</keyword>
<name>A0A2W2C2U2_9ACTN</name>
<evidence type="ECO:0000256" key="1">
    <source>
        <dbReference type="SAM" id="Phobius"/>
    </source>
</evidence>